<dbReference type="InterPro" id="IPR001810">
    <property type="entry name" value="F-box_dom"/>
</dbReference>
<dbReference type="Gene3D" id="3.80.10.10">
    <property type="entry name" value="Ribonuclease Inhibitor"/>
    <property type="match status" value="1"/>
</dbReference>
<comment type="caution">
    <text evidence="2">The sequence shown here is derived from an EMBL/GenBank/DDBJ whole genome shotgun (WGS) entry which is preliminary data.</text>
</comment>
<feature type="domain" description="F-box" evidence="1">
    <location>
        <begin position="1"/>
        <end position="45"/>
    </location>
</feature>
<dbReference type="InterPro" id="IPR032675">
    <property type="entry name" value="LRR_dom_sf"/>
</dbReference>
<evidence type="ECO:0000313" key="4">
    <source>
        <dbReference type="Proteomes" id="UP000247702"/>
    </source>
</evidence>
<gene>
    <name evidence="3" type="ORF">RCL2_000381800</name>
    <name evidence="2" type="ORF">RclHR1_04170008</name>
</gene>
<dbReference type="Proteomes" id="UP000247702">
    <property type="component" value="Unassembled WGS sequence"/>
</dbReference>
<dbReference type="InterPro" id="IPR036047">
    <property type="entry name" value="F-box-like_dom_sf"/>
</dbReference>
<protein>
    <recommendedName>
        <fullName evidence="1">F-box domain-containing protein</fullName>
    </recommendedName>
</protein>
<keyword evidence="4" id="KW-1185">Reference proteome</keyword>
<sequence length="505" mass="58365">MSLSKLPVECLNKILNFLDKENLYKCLLVNRYYCRITVPLIWRDPFVKHVSISISCSLISTLIACLEGDDILSLIPSTLSFYTKPTLFDYGAFIRKINHDCFAEHVKTLLEFSGGNSNPNIRVQKFIDAIYQMIIQKSSILQEFEVNITHRSCVNLPRASTFTNYEPGFKNLKSLTIFNLDLIIDEARLQNTTEFLNIISQNCNCIDNFELWIKSFNSAFANQYLDIIKTQPLKKLLIYLDNPGNVPFNLGLEHRSETLKELTLDSIDFQQFDLSFISKLECLENLEFLYCKGFSHCKDLSRTKLRLKEFKLWYCSTGMFMGEIIKYFCSASLLKLTLSNVNPRAARAVKEICPNINFLCIRFHSRIFTDSIIPLICELSSLRVLNVGSNFGIDMSPLVKNLADHLVFVEYLYFDFNVDLQSFIYFTNNCKAVLKKWIITLDNSSSSKEYLLYVNKFQKVHNSLKAFGIKKYGYSLMNEETEVIDILKDQGIDLIASDEMDFLFH</sequence>
<reference evidence="2 4" key="1">
    <citation type="submission" date="2017-11" db="EMBL/GenBank/DDBJ databases">
        <title>The genome of Rhizophagus clarus HR1 reveals common genetic basis of auxotrophy among arbuscular mycorrhizal fungi.</title>
        <authorList>
            <person name="Kobayashi Y."/>
        </authorList>
    </citation>
    <scope>NUCLEOTIDE SEQUENCE [LARGE SCALE GENOMIC DNA]</scope>
    <source>
        <strain evidence="2 4">HR1</strain>
    </source>
</reference>
<proteinExistence type="predicted"/>
<dbReference type="Proteomes" id="UP000615446">
    <property type="component" value="Unassembled WGS sequence"/>
</dbReference>
<dbReference type="EMBL" id="BEXD01003524">
    <property type="protein sequence ID" value="GBC01383.1"/>
    <property type="molecule type" value="Genomic_DNA"/>
</dbReference>
<dbReference type="EMBL" id="BLAL01000020">
    <property type="protein sequence ID" value="GES76412.1"/>
    <property type="molecule type" value="Genomic_DNA"/>
</dbReference>
<evidence type="ECO:0000313" key="3">
    <source>
        <dbReference type="EMBL" id="GES76412.1"/>
    </source>
</evidence>
<evidence type="ECO:0000259" key="1">
    <source>
        <dbReference type="PROSITE" id="PS50181"/>
    </source>
</evidence>
<name>A0A2Z6RK01_9GLOM</name>
<dbReference type="PROSITE" id="PS50181">
    <property type="entry name" value="FBOX"/>
    <property type="match status" value="1"/>
</dbReference>
<dbReference type="SUPFAM" id="SSF52047">
    <property type="entry name" value="RNI-like"/>
    <property type="match status" value="1"/>
</dbReference>
<reference evidence="3" key="2">
    <citation type="submission" date="2019-10" db="EMBL/GenBank/DDBJ databases">
        <title>Conservation and host-specific expression of non-tandemly repeated heterogenous ribosome RNA gene in arbuscular mycorrhizal fungi.</title>
        <authorList>
            <person name="Maeda T."/>
            <person name="Kobayashi Y."/>
            <person name="Nakagawa T."/>
            <person name="Ezawa T."/>
            <person name="Yamaguchi K."/>
            <person name="Bino T."/>
            <person name="Nishimoto Y."/>
            <person name="Shigenobu S."/>
            <person name="Kawaguchi M."/>
        </authorList>
    </citation>
    <scope>NUCLEOTIDE SEQUENCE</scope>
    <source>
        <strain evidence="3">HR1</strain>
    </source>
</reference>
<dbReference type="Pfam" id="PF12937">
    <property type="entry name" value="F-box-like"/>
    <property type="match status" value="1"/>
</dbReference>
<dbReference type="STRING" id="94130.A0A2Z6RK01"/>
<dbReference type="SUPFAM" id="SSF81383">
    <property type="entry name" value="F-box domain"/>
    <property type="match status" value="1"/>
</dbReference>
<dbReference type="AlphaFoldDB" id="A0A2Z6RK01"/>
<dbReference type="OrthoDB" id="2307164at2759"/>
<accession>A0A2Z6RK01</accession>
<evidence type="ECO:0000313" key="2">
    <source>
        <dbReference type="EMBL" id="GBC01383.1"/>
    </source>
</evidence>
<organism evidence="2 4">
    <name type="scientific">Rhizophagus clarus</name>
    <dbReference type="NCBI Taxonomy" id="94130"/>
    <lineage>
        <taxon>Eukaryota</taxon>
        <taxon>Fungi</taxon>
        <taxon>Fungi incertae sedis</taxon>
        <taxon>Mucoromycota</taxon>
        <taxon>Glomeromycotina</taxon>
        <taxon>Glomeromycetes</taxon>
        <taxon>Glomerales</taxon>
        <taxon>Glomeraceae</taxon>
        <taxon>Rhizophagus</taxon>
    </lineage>
</organism>